<evidence type="ECO:0000256" key="4">
    <source>
        <dbReference type="SAM" id="MobiDB-lite"/>
    </source>
</evidence>
<dbReference type="InterPro" id="IPR013083">
    <property type="entry name" value="Znf_RING/FYVE/PHD"/>
</dbReference>
<evidence type="ECO:0000256" key="3">
    <source>
        <dbReference type="ARBA" id="ARBA00023163"/>
    </source>
</evidence>
<organism evidence="6 7">
    <name type="scientific">Coniosporium apollinis</name>
    <dbReference type="NCBI Taxonomy" id="61459"/>
    <lineage>
        <taxon>Eukaryota</taxon>
        <taxon>Fungi</taxon>
        <taxon>Dikarya</taxon>
        <taxon>Ascomycota</taxon>
        <taxon>Pezizomycotina</taxon>
        <taxon>Dothideomycetes</taxon>
        <taxon>Dothideomycetes incertae sedis</taxon>
        <taxon>Coniosporium</taxon>
    </lineage>
</organism>
<evidence type="ECO:0000256" key="1">
    <source>
        <dbReference type="ARBA" id="ARBA00008947"/>
    </source>
</evidence>
<evidence type="ECO:0000313" key="7">
    <source>
        <dbReference type="Proteomes" id="UP001172684"/>
    </source>
</evidence>
<feature type="compositionally biased region" description="Basic and acidic residues" evidence="4">
    <location>
        <begin position="332"/>
        <end position="341"/>
    </location>
</feature>
<reference evidence="6" key="1">
    <citation type="submission" date="2022-10" db="EMBL/GenBank/DDBJ databases">
        <title>Culturing micro-colonial fungi from biological soil crusts in the Mojave desert and describing Neophaeococcomyces mojavensis, and introducing the new genera and species Taxawa tesnikishii.</title>
        <authorList>
            <person name="Kurbessoian T."/>
            <person name="Stajich J.E."/>
        </authorList>
    </citation>
    <scope>NUCLEOTIDE SEQUENCE</scope>
    <source>
        <strain evidence="6">TK_1</strain>
    </source>
</reference>
<evidence type="ECO:0000256" key="2">
    <source>
        <dbReference type="ARBA" id="ARBA00023015"/>
    </source>
</evidence>
<feature type="compositionally biased region" description="Basic and acidic residues" evidence="4">
    <location>
        <begin position="380"/>
        <end position="400"/>
    </location>
</feature>
<feature type="domain" description="HTH TFE/IIEalpha-type" evidence="5">
    <location>
        <begin position="4"/>
        <end position="97"/>
    </location>
</feature>
<feature type="region of interest" description="Disordered" evidence="4">
    <location>
        <begin position="300"/>
        <end position="319"/>
    </location>
</feature>
<keyword evidence="2" id="KW-0805">Transcription regulation</keyword>
<evidence type="ECO:0000259" key="5">
    <source>
        <dbReference type="PROSITE" id="PS51344"/>
    </source>
</evidence>
<protein>
    <recommendedName>
        <fullName evidence="5">HTH TFE/IIEalpha-type domain-containing protein</fullName>
    </recommendedName>
</protein>
<sequence>MEHARLLIRTIVRAFYQTEHVVVIDALDIHKALTLSDLALIVDNTKNTKPLGRTLGLLRTAGLISVYARSETRPGALKPTTREYFYIDYRRAVDSIKFRLYHLDVAIKALAKPGGAEKKEFWCRRCGAEYSALEAHDLIDFETGTFRCARCQFELDEREEDGGVKGGEDDAVAAFNKQVTGLLKILQRVDESVVPVVTGEMAVANMVPLPRDESLNPTVQMEVFDPARAVRPTAVKGMATGPEKFDLAITTDAEVTAQELAAKAERKARIATQNLLPSWHTNSTITGEAVVGAVKVDEDGATPLRGEDGDDEDKKGGEGDAYLEDYYRQMREEEQARKAAEEEAEEEDEEDEDEFEDVIPGGVNGVTNGASAVIPAVDEPDAKKAKVEVEKPAVLADREAAAPVSGLSAPAPAPTPTAEESDEDEFEDAL</sequence>
<comment type="similarity">
    <text evidence="1">Belongs to the TFIIE alpha subunit family.</text>
</comment>
<dbReference type="InterPro" id="IPR024550">
    <property type="entry name" value="TFIIEa/SarR/Rpc3_HTH_dom"/>
</dbReference>
<dbReference type="Proteomes" id="UP001172684">
    <property type="component" value="Unassembled WGS sequence"/>
</dbReference>
<dbReference type="InterPro" id="IPR002853">
    <property type="entry name" value="TFIIE_asu"/>
</dbReference>
<gene>
    <name evidence="6" type="ORF">H2201_002830</name>
</gene>
<dbReference type="PANTHER" id="PTHR13097:SF7">
    <property type="entry name" value="GENERAL TRANSCRIPTION FACTOR IIE SUBUNIT 1"/>
    <property type="match status" value="1"/>
</dbReference>
<dbReference type="Gene3D" id="3.30.40.10">
    <property type="entry name" value="Zinc/RING finger domain, C3HC4 (zinc finger)"/>
    <property type="match status" value="1"/>
</dbReference>
<name>A0ABQ9P3P3_9PEZI</name>
<dbReference type="SUPFAM" id="SSF57783">
    <property type="entry name" value="Zinc beta-ribbon"/>
    <property type="match status" value="1"/>
</dbReference>
<comment type="caution">
    <text evidence="6">The sequence shown here is derived from an EMBL/GenBank/DDBJ whole genome shotgun (WGS) entry which is preliminary data.</text>
</comment>
<feature type="compositionally biased region" description="Acidic residues" evidence="4">
    <location>
        <begin position="419"/>
        <end position="430"/>
    </location>
</feature>
<evidence type="ECO:0000313" key="6">
    <source>
        <dbReference type="EMBL" id="KAJ9666997.1"/>
    </source>
</evidence>
<feature type="compositionally biased region" description="Acidic residues" evidence="4">
    <location>
        <begin position="342"/>
        <end position="357"/>
    </location>
</feature>
<dbReference type="Pfam" id="PF02002">
    <property type="entry name" value="TFIIE_alpha"/>
    <property type="match status" value="1"/>
</dbReference>
<keyword evidence="3" id="KW-0804">Transcription</keyword>
<dbReference type="InterPro" id="IPR017919">
    <property type="entry name" value="TFIIE/TFIIEa_HTH"/>
</dbReference>
<dbReference type="PANTHER" id="PTHR13097">
    <property type="entry name" value="TRANSCRIPTION INITIATION FACTOR IIE, ALPHA SUBUNIT"/>
    <property type="match status" value="1"/>
</dbReference>
<dbReference type="InterPro" id="IPR039997">
    <property type="entry name" value="TFE"/>
</dbReference>
<dbReference type="PROSITE" id="PS51344">
    <property type="entry name" value="HTH_TFE_IIE"/>
    <property type="match status" value="1"/>
</dbReference>
<keyword evidence="7" id="KW-1185">Reference proteome</keyword>
<feature type="region of interest" description="Disordered" evidence="4">
    <location>
        <begin position="332"/>
        <end position="430"/>
    </location>
</feature>
<accession>A0ABQ9P3P3</accession>
<dbReference type="SMART" id="SM00531">
    <property type="entry name" value="TFIIE"/>
    <property type="match status" value="1"/>
</dbReference>
<dbReference type="EMBL" id="JAPDRL010000015">
    <property type="protein sequence ID" value="KAJ9666997.1"/>
    <property type="molecule type" value="Genomic_DNA"/>
</dbReference>
<proteinExistence type="inferred from homology"/>